<dbReference type="Gene3D" id="3.90.1150.10">
    <property type="entry name" value="Aspartate Aminotransferase, domain 1"/>
    <property type="match status" value="1"/>
</dbReference>
<dbReference type="InterPro" id="IPR036390">
    <property type="entry name" value="WH_DNA-bd_sf"/>
</dbReference>
<reference evidence="7 8" key="1">
    <citation type="submission" date="2016-10" db="EMBL/GenBank/DDBJ databases">
        <authorList>
            <person name="Varghese N."/>
            <person name="Submissions S."/>
        </authorList>
    </citation>
    <scope>NUCLEOTIDE SEQUENCE [LARGE SCALE GENOMIC DNA]</scope>
    <source>
        <strain evidence="7 8">YR512</strain>
    </source>
</reference>
<evidence type="ECO:0000313" key="8">
    <source>
        <dbReference type="Proteomes" id="UP000198841"/>
    </source>
</evidence>
<proteinExistence type="inferred from homology"/>
<dbReference type="InterPro" id="IPR015422">
    <property type="entry name" value="PyrdxlP-dep_Trfase_small"/>
</dbReference>
<feature type="domain" description="HTH gntR-type" evidence="6">
    <location>
        <begin position="15"/>
        <end position="83"/>
    </location>
</feature>
<evidence type="ECO:0000256" key="4">
    <source>
        <dbReference type="ARBA" id="ARBA00023125"/>
    </source>
</evidence>
<protein>
    <submittedName>
        <fullName evidence="7">DNA-binding transcriptional regulator, MocR family, contains an aminotransferase domain</fullName>
    </submittedName>
</protein>
<evidence type="ECO:0000256" key="2">
    <source>
        <dbReference type="ARBA" id="ARBA00022898"/>
    </source>
</evidence>
<keyword evidence="4 7" id="KW-0238">DNA-binding</keyword>
<dbReference type="PROSITE" id="PS50949">
    <property type="entry name" value="HTH_GNTR"/>
    <property type="match status" value="1"/>
</dbReference>
<dbReference type="SUPFAM" id="SSF46785">
    <property type="entry name" value="Winged helix' DNA-binding domain"/>
    <property type="match status" value="1"/>
</dbReference>
<dbReference type="InterPro" id="IPR036388">
    <property type="entry name" value="WH-like_DNA-bd_sf"/>
</dbReference>
<keyword evidence="5" id="KW-0804">Transcription</keyword>
<sequence length="484" mass="53926">MRETSRQILYIGVRVAKYQQLVEQLRTQIEARIWPPGEKLPSLRQQAEQSGLSLMTVMHAYEVLESQGWIVSKPQSGYYVAPRAAESRPRLPTQEIAKTDQADTNSFVFDVLQATRNPAIMPFGSAFPDPELFPQRQLMRSLVKVSHNLKPTDALNNLPPGNEALRKILAQRYAQQGITLSPDDIVITNGAMEALNLSLQAVTEPGDWVILENPSFYGALQAIERLKLNAIAIASDVEHGMDLQELEQALQRWPVKACWLMTNRQNPLGFTLSAERKQQLVALLASYNVAMIEDDVYGDLYEGHDKPLPAKAFDRDGNVLHCGSFSKNLVAGFRVGWVAAGRHAQRVQRIQLMSTLSTSAPMQLALADFLSTRSYDTHLKKLRQTLAKRKQLAQQALRRVLPADASISDTPGGYFLWVALPAQINTTELYHLALQQGISIAPGQLFSSSEGFSHCFRFNTAWPWDARAEAAVETLGKLIARLNG</sequence>
<dbReference type="InterPro" id="IPR051446">
    <property type="entry name" value="HTH_trans_reg/aminotransferase"/>
</dbReference>
<evidence type="ECO:0000256" key="5">
    <source>
        <dbReference type="ARBA" id="ARBA00023163"/>
    </source>
</evidence>
<dbReference type="InterPro" id="IPR015421">
    <property type="entry name" value="PyrdxlP-dep_Trfase_major"/>
</dbReference>
<dbReference type="EMBL" id="FOSD01000003">
    <property type="protein sequence ID" value="SFJ89682.1"/>
    <property type="molecule type" value="Genomic_DNA"/>
</dbReference>
<dbReference type="Gene3D" id="3.40.640.10">
    <property type="entry name" value="Type I PLP-dependent aspartate aminotransferase-like (Major domain)"/>
    <property type="match status" value="1"/>
</dbReference>
<dbReference type="Gene3D" id="1.10.10.10">
    <property type="entry name" value="Winged helix-like DNA-binding domain superfamily/Winged helix DNA-binding domain"/>
    <property type="match status" value="1"/>
</dbReference>
<dbReference type="InterPro" id="IPR004839">
    <property type="entry name" value="Aminotransferase_I/II_large"/>
</dbReference>
<dbReference type="PANTHER" id="PTHR46577:SF2">
    <property type="entry name" value="TRANSCRIPTIONAL REGULATORY PROTEIN"/>
    <property type="match status" value="1"/>
</dbReference>
<evidence type="ECO:0000259" key="6">
    <source>
        <dbReference type="PROSITE" id="PS50949"/>
    </source>
</evidence>
<keyword evidence="8" id="KW-1185">Reference proteome</keyword>
<keyword evidence="7" id="KW-0808">Transferase</keyword>
<comment type="caution">
    <text evidence="7">The sequence shown here is derived from an EMBL/GenBank/DDBJ whole genome shotgun (WGS) entry which is preliminary data.</text>
</comment>
<accession>A0A1I3V3I9</accession>
<keyword evidence="3" id="KW-0805">Transcription regulation</keyword>
<keyword evidence="2" id="KW-0663">Pyridoxal phosphate</keyword>
<dbReference type="CDD" id="cd07377">
    <property type="entry name" value="WHTH_GntR"/>
    <property type="match status" value="1"/>
</dbReference>
<organism evidence="7 8">
    <name type="scientific">Candidatus Pantoea symbiotica</name>
    <dbReference type="NCBI Taxonomy" id="1884370"/>
    <lineage>
        <taxon>Bacteria</taxon>
        <taxon>Pseudomonadati</taxon>
        <taxon>Pseudomonadota</taxon>
        <taxon>Gammaproteobacteria</taxon>
        <taxon>Enterobacterales</taxon>
        <taxon>Erwiniaceae</taxon>
        <taxon>Pantoea</taxon>
    </lineage>
</organism>
<dbReference type="PANTHER" id="PTHR46577">
    <property type="entry name" value="HTH-TYPE TRANSCRIPTIONAL REGULATORY PROTEIN GABR"/>
    <property type="match status" value="1"/>
</dbReference>
<dbReference type="Pfam" id="PF00155">
    <property type="entry name" value="Aminotran_1_2"/>
    <property type="match status" value="1"/>
</dbReference>
<dbReference type="SUPFAM" id="SSF53383">
    <property type="entry name" value="PLP-dependent transferases"/>
    <property type="match status" value="1"/>
</dbReference>
<dbReference type="GO" id="GO:0003677">
    <property type="term" value="F:DNA binding"/>
    <property type="evidence" value="ECO:0007669"/>
    <property type="project" value="UniProtKB-KW"/>
</dbReference>
<comment type="similarity">
    <text evidence="1">In the C-terminal section; belongs to the class-I pyridoxal-phosphate-dependent aminotransferase family.</text>
</comment>
<dbReference type="Pfam" id="PF00392">
    <property type="entry name" value="GntR"/>
    <property type="match status" value="1"/>
</dbReference>
<dbReference type="SMART" id="SM00345">
    <property type="entry name" value="HTH_GNTR"/>
    <property type="match status" value="1"/>
</dbReference>
<keyword evidence="7" id="KW-0032">Aminotransferase</keyword>
<dbReference type="GO" id="GO:0008483">
    <property type="term" value="F:transaminase activity"/>
    <property type="evidence" value="ECO:0007669"/>
    <property type="project" value="UniProtKB-KW"/>
</dbReference>
<dbReference type="InterPro" id="IPR000524">
    <property type="entry name" value="Tscrpt_reg_HTH_GntR"/>
</dbReference>
<dbReference type="Proteomes" id="UP000198841">
    <property type="component" value="Unassembled WGS sequence"/>
</dbReference>
<evidence type="ECO:0000313" key="7">
    <source>
        <dbReference type="EMBL" id="SFJ89682.1"/>
    </source>
</evidence>
<dbReference type="InterPro" id="IPR015424">
    <property type="entry name" value="PyrdxlP-dep_Trfase"/>
</dbReference>
<name>A0A1I3V3I9_9GAMM</name>
<dbReference type="CDD" id="cd00609">
    <property type="entry name" value="AAT_like"/>
    <property type="match status" value="1"/>
</dbReference>
<gene>
    <name evidence="7" type="ORF">SAMN05518863_103249</name>
</gene>
<evidence type="ECO:0000256" key="1">
    <source>
        <dbReference type="ARBA" id="ARBA00005384"/>
    </source>
</evidence>
<evidence type="ECO:0000256" key="3">
    <source>
        <dbReference type="ARBA" id="ARBA00023015"/>
    </source>
</evidence>